<name>A0A8J7GIU6_9ACTN</name>
<comment type="similarity">
    <text evidence="2">Belongs to the nitroreductase family.</text>
</comment>
<evidence type="ECO:0000256" key="4">
    <source>
        <dbReference type="ARBA" id="ARBA00022643"/>
    </source>
</evidence>
<keyword evidence="3" id="KW-0285">Flavoprotein</keyword>
<dbReference type="EMBL" id="JADOUF010000001">
    <property type="protein sequence ID" value="MBG6138310.1"/>
    <property type="molecule type" value="Genomic_DNA"/>
</dbReference>
<dbReference type="InterPro" id="IPR029479">
    <property type="entry name" value="Nitroreductase"/>
</dbReference>
<evidence type="ECO:0000256" key="2">
    <source>
        <dbReference type="ARBA" id="ARBA00007118"/>
    </source>
</evidence>
<dbReference type="GO" id="GO:0016491">
    <property type="term" value="F:oxidoreductase activity"/>
    <property type="evidence" value="ECO:0007669"/>
    <property type="project" value="UniProtKB-KW"/>
</dbReference>
<dbReference type="AlphaFoldDB" id="A0A8J7GIU6"/>
<dbReference type="Proteomes" id="UP000622552">
    <property type="component" value="Unassembled WGS sequence"/>
</dbReference>
<dbReference type="RefSeq" id="WP_197005085.1">
    <property type="nucleotide sequence ID" value="NZ_BONS01000017.1"/>
</dbReference>
<comment type="caution">
    <text evidence="7">The sequence shown here is derived from an EMBL/GenBank/DDBJ whole genome shotgun (WGS) entry which is preliminary data.</text>
</comment>
<proteinExistence type="inferred from homology"/>
<reference evidence="7" key="1">
    <citation type="submission" date="2020-11" db="EMBL/GenBank/DDBJ databases">
        <title>Sequencing the genomes of 1000 actinobacteria strains.</title>
        <authorList>
            <person name="Klenk H.-P."/>
        </authorList>
    </citation>
    <scope>NUCLEOTIDE SEQUENCE</scope>
    <source>
        <strain evidence="7">DSM 45356</strain>
    </source>
</reference>
<gene>
    <name evidence="7" type="ORF">IW245_004504</name>
</gene>
<dbReference type="Gene3D" id="3.40.109.10">
    <property type="entry name" value="NADH Oxidase"/>
    <property type="match status" value="1"/>
</dbReference>
<evidence type="ECO:0000313" key="7">
    <source>
        <dbReference type="EMBL" id="MBG6138310.1"/>
    </source>
</evidence>
<keyword evidence="8" id="KW-1185">Reference proteome</keyword>
<dbReference type="SUPFAM" id="SSF55469">
    <property type="entry name" value="FMN-dependent nitroreductase-like"/>
    <property type="match status" value="1"/>
</dbReference>
<feature type="domain" description="Nitroreductase" evidence="6">
    <location>
        <begin position="7"/>
        <end position="177"/>
    </location>
</feature>
<evidence type="ECO:0000256" key="5">
    <source>
        <dbReference type="ARBA" id="ARBA00023002"/>
    </source>
</evidence>
<evidence type="ECO:0000256" key="1">
    <source>
        <dbReference type="ARBA" id="ARBA00001917"/>
    </source>
</evidence>
<dbReference type="Pfam" id="PF00881">
    <property type="entry name" value="Nitroreductase"/>
    <property type="match status" value="1"/>
</dbReference>
<evidence type="ECO:0000313" key="8">
    <source>
        <dbReference type="Proteomes" id="UP000622552"/>
    </source>
</evidence>
<protein>
    <submittedName>
        <fullName evidence="7">Nitroreductase</fullName>
    </submittedName>
</protein>
<dbReference type="InterPro" id="IPR000415">
    <property type="entry name" value="Nitroreductase-like"/>
</dbReference>
<dbReference type="PANTHER" id="PTHR43673:SF2">
    <property type="entry name" value="NITROREDUCTASE"/>
    <property type="match status" value="1"/>
</dbReference>
<accession>A0A8J7GIU6</accession>
<organism evidence="7 8">
    <name type="scientific">Longispora fulva</name>
    <dbReference type="NCBI Taxonomy" id="619741"/>
    <lineage>
        <taxon>Bacteria</taxon>
        <taxon>Bacillati</taxon>
        <taxon>Actinomycetota</taxon>
        <taxon>Actinomycetes</taxon>
        <taxon>Micromonosporales</taxon>
        <taxon>Micromonosporaceae</taxon>
        <taxon>Longispora</taxon>
    </lineage>
</organism>
<comment type="cofactor">
    <cofactor evidence="1">
        <name>FMN</name>
        <dbReference type="ChEBI" id="CHEBI:58210"/>
    </cofactor>
</comment>
<evidence type="ECO:0000259" key="6">
    <source>
        <dbReference type="Pfam" id="PF00881"/>
    </source>
</evidence>
<evidence type="ECO:0000256" key="3">
    <source>
        <dbReference type="ARBA" id="ARBA00022630"/>
    </source>
</evidence>
<sequence length="207" mass="23053">MEYTEVIRRRRMVRQFSDRELSSEAIEKILASALRAPSAGFAQGWAFLVLTEAADRARFWRFAPNQATHMPGSCAAPLIIVPLANEAIYIEHYRNKGSNLTAENWPAPYWFIDTGMATLLMLLTAVDEGLDGLLFWLVPPAERIKEGYPTAEHLDEFRAEFGVPAEYTPVGGVAIGYRSEDLAPQRPGLAEARRGLGEVVHRGHWGG</sequence>
<dbReference type="PANTHER" id="PTHR43673">
    <property type="entry name" value="NAD(P)H NITROREDUCTASE YDGI-RELATED"/>
    <property type="match status" value="1"/>
</dbReference>
<keyword evidence="4" id="KW-0288">FMN</keyword>
<keyword evidence="5" id="KW-0560">Oxidoreductase</keyword>